<reference evidence="12" key="1">
    <citation type="journal article" date="2023" name="Mol. Biol. Evol.">
        <title>Third-Generation Sequencing Reveals the Adaptive Role of the Epigenome in Three Deep-Sea Polychaetes.</title>
        <authorList>
            <person name="Perez M."/>
            <person name="Aroh O."/>
            <person name="Sun Y."/>
            <person name="Lan Y."/>
            <person name="Juniper S.K."/>
            <person name="Young C.R."/>
            <person name="Angers B."/>
            <person name="Qian P.Y."/>
        </authorList>
    </citation>
    <scope>NUCLEOTIDE SEQUENCE</scope>
    <source>
        <strain evidence="12">P08H-3</strain>
    </source>
</reference>
<dbReference type="AlphaFoldDB" id="A0AAD9JB38"/>
<dbReference type="InterPro" id="IPR002659">
    <property type="entry name" value="Glyco_trans_31"/>
</dbReference>
<accession>A0AAD9JB38</accession>
<dbReference type="EC" id="2.4.1.-" evidence="11"/>
<keyword evidence="10" id="KW-0325">Glycoprotein</keyword>
<evidence type="ECO:0000256" key="3">
    <source>
        <dbReference type="ARBA" id="ARBA00022676"/>
    </source>
</evidence>
<keyword evidence="9 11" id="KW-0472">Membrane</keyword>
<dbReference type="Gene3D" id="3.90.550.50">
    <property type="match status" value="1"/>
</dbReference>
<dbReference type="FunFam" id="3.90.550.50:FF:000001">
    <property type="entry name" value="Hexosyltransferase"/>
    <property type="match status" value="1"/>
</dbReference>
<gene>
    <name evidence="12" type="ORF">LSH36_450g01018</name>
</gene>
<dbReference type="EMBL" id="JAODUP010000450">
    <property type="protein sequence ID" value="KAK2149473.1"/>
    <property type="molecule type" value="Genomic_DNA"/>
</dbReference>
<evidence type="ECO:0000256" key="10">
    <source>
        <dbReference type="ARBA" id="ARBA00023180"/>
    </source>
</evidence>
<evidence type="ECO:0000256" key="7">
    <source>
        <dbReference type="ARBA" id="ARBA00022989"/>
    </source>
</evidence>
<keyword evidence="7 11" id="KW-1133">Transmembrane helix</keyword>
<dbReference type="Pfam" id="PF01762">
    <property type="entry name" value="Galactosyl_T"/>
    <property type="match status" value="1"/>
</dbReference>
<comment type="caution">
    <text evidence="12">The sequence shown here is derived from an EMBL/GenBank/DDBJ whole genome shotgun (WGS) entry which is preliminary data.</text>
</comment>
<comment type="subcellular location">
    <subcellularLocation>
        <location evidence="1 11">Golgi apparatus membrane</location>
        <topology evidence="1 11">Single-pass type II membrane protein</topology>
    </subcellularLocation>
</comment>
<dbReference type="GO" id="GO:0016758">
    <property type="term" value="F:hexosyltransferase activity"/>
    <property type="evidence" value="ECO:0007669"/>
    <property type="project" value="InterPro"/>
</dbReference>
<evidence type="ECO:0000313" key="13">
    <source>
        <dbReference type="Proteomes" id="UP001208570"/>
    </source>
</evidence>
<sequence>MIQSSTVPRRYIPQLIVVSLVVYTCVYIYLDTFLCFTMRSSRRRRDNTRYVSITNASQVSEMLATQAEQERHYTPTTVITRTPITEEATQYPPPQDVSILLDNPNICRRSASQLQYIVYVHSSPQNAERRLLLRSTWLNASLYGGPNAMAKVFLLGRSGLKSVNEQVKVEAKTYGDILQGDFVDTYRNLTLKALMGLKWLSVHCPGVKFALKADDDTFVNIFRLLDELKAHDRQKKLILCPLWADNAMPILRDPTSCRKWCVKNDEFPGRSSYPRYCAGLAFVLTGDLIPMLHNYSRITPFFWIDDVYVTGLLPIKVAGIRYVNLVKKVGYYKERFTDDWINRRKSFTSLFIHIKKPDTYLRLWKWLLQFNNNITLPATDLLI</sequence>
<evidence type="ECO:0000256" key="6">
    <source>
        <dbReference type="ARBA" id="ARBA00022968"/>
    </source>
</evidence>
<keyword evidence="13" id="KW-1185">Reference proteome</keyword>
<keyword evidence="8 11" id="KW-0333">Golgi apparatus</keyword>
<dbReference type="GO" id="GO:0000139">
    <property type="term" value="C:Golgi membrane"/>
    <property type="evidence" value="ECO:0007669"/>
    <property type="project" value="UniProtKB-SubCell"/>
</dbReference>
<evidence type="ECO:0000256" key="1">
    <source>
        <dbReference type="ARBA" id="ARBA00004323"/>
    </source>
</evidence>
<comment type="similarity">
    <text evidence="2 11">Belongs to the glycosyltransferase 31 family.</text>
</comment>
<evidence type="ECO:0000256" key="9">
    <source>
        <dbReference type="ARBA" id="ARBA00023136"/>
    </source>
</evidence>
<keyword evidence="3 11" id="KW-0328">Glycosyltransferase</keyword>
<evidence type="ECO:0000256" key="5">
    <source>
        <dbReference type="ARBA" id="ARBA00022692"/>
    </source>
</evidence>
<dbReference type="PANTHER" id="PTHR11214:SF364">
    <property type="entry name" value="HEXOSYLTRANSFERASE"/>
    <property type="match status" value="1"/>
</dbReference>
<evidence type="ECO:0000256" key="8">
    <source>
        <dbReference type="ARBA" id="ARBA00023034"/>
    </source>
</evidence>
<dbReference type="PANTHER" id="PTHR11214">
    <property type="entry name" value="BETA-1,3-N-ACETYLGLUCOSAMINYLTRANSFERASE"/>
    <property type="match status" value="1"/>
</dbReference>
<evidence type="ECO:0000256" key="4">
    <source>
        <dbReference type="ARBA" id="ARBA00022679"/>
    </source>
</evidence>
<organism evidence="12 13">
    <name type="scientific">Paralvinella palmiformis</name>
    <dbReference type="NCBI Taxonomy" id="53620"/>
    <lineage>
        <taxon>Eukaryota</taxon>
        <taxon>Metazoa</taxon>
        <taxon>Spiralia</taxon>
        <taxon>Lophotrochozoa</taxon>
        <taxon>Annelida</taxon>
        <taxon>Polychaeta</taxon>
        <taxon>Sedentaria</taxon>
        <taxon>Canalipalpata</taxon>
        <taxon>Terebellida</taxon>
        <taxon>Terebelliformia</taxon>
        <taxon>Alvinellidae</taxon>
        <taxon>Paralvinella</taxon>
    </lineage>
</organism>
<dbReference type="GO" id="GO:0006493">
    <property type="term" value="P:protein O-linked glycosylation"/>
    <property type="evidence" value="ECO:0007669"/>
    <property type="project" value="TreeGrafter"/>
</dbReference>
<evidence type="ECO:0000256" key="11">
    <source>
        <dbReference type="RuleBase" id="RU363063"/>
    </source>
</evidence>
<keyword evidence="6 11" id="KW-0735">Signal-anchor</keyword>
<feature type="transmembrane region" description="Helical" evidence="11">
    <location>
        <begin position="12"/>
        <end position="36"/>
    </location>
</feature>
<proteinExistence type="inferred from homology"/>
<dbReference type="Proteomes" id="UP001208570">
    <property type="component" value="Unassembled WGS sequence"/>
</dbReference>
<protein>
    <recommendedName>
        <fullName evidence="11">Hexosyltransferase</fullName>
        <ecNumber evidence="11">2.4.1.-</ecNumber>
    </recommendedName>
</protein>
<evidence type="ECO:0000313" key="12">
    <source>
        <dbReference type="EMBL" id="KAK2149473.1"/>
    </source>
</evidence>
<keyword evidence="4" id="KW-0808">Transferase</keyword>
<evidence type="ECO:0000256" key="2">
    <source>
        <dbReference type="ARBA" id="ARBA00008661"/>
    </source>
</evidence>
<keyword evidence="5 11" id="KW-0812">Transmembrane</keyword>
<name>A0AAD9JB38_9ANNE</name>